<organism evidence="1 2">
    <name type="scientific">Nocardioides scoriae</name>
    <dbReference type="NCBI Taxonomy" id="642780"/>
    <lineage>
        <taxon>Bacteria</taxon>
        <taxon>Bacillati</taxon>
        <taxon>Actinomycetota</taxon>
        <taxon>Actinomycetes</taxon>
        <taxon>Propionibacteriales</taxon>
        <taxon>Nocardioidaceae</taxon>
        <taxon>Nocardioides</taxon>
    </lineage>
</organism>
<gene>
    <name evidence="1" type="ORF">SAMN04488570_1809</name>
</gene>
<keyword evidence="2" id="KW-1185">Reference proteome</keyword>
<proteinExistence type="predicted"/>
<name>A0A1H1RY12_9ACTN</name>
<sequence length="300" mass="33992">MIPIRTRPDEISNDWIERAAAVTRQLDACVDDDESVAEDVRRTRHQKQAQIMNSSGNLWSELKPILMGWSHQKCWYSELRDDGSDYHVDHFRPKLRVRNSGEPDRDGYWWLAFEWTNYRLAVGWVNSGHKVDKVRKGKDDAFPLHPTSPVCRRPGEDISLEISVLLDPVSETDALLLDFDETGLPKSAALGWNAERVRDSIKLLHLDCPRMVAARQEVWRRCERHLTNALAALSVTASDFRPRDGKTAEDWMEEACLMMEPESPLSAVAIACATNSPHTWARRLPAKVAARRAGPGTTAS</sequence>
<dbReference type="AlphaFoldDB" id="A0A1H1RY12"/>
<dbReference type="STRING" id="642780.SAMN04488570_1809"/>
<protein>
    <recommendedName>
        <fullName evidence="3">TIGR02646 family protein</fullName>
    </recommendedName>
</protein>
<reference evidence="2" key="1">
    <citation type="submission" date="2016-10" db="EMBL/GenBank/DDBJ databases">
        <authorList>
            <person name="Varghese N."/>
            <person name="Submissions S."/>
        </authorList>
    </citation>
    <scope>NUCLEOTIDE SEQUENCE [LARGE SCALE GENOMIC DNA]</scope>
    <source>
        <strain evidence="2">DSM 22127</strain>
    </source>
</reference>
<accession>A0A1H1RY12</accession>
<evidence type="ECO:0000313" key="2">
    <source>
        <dbReference type="Proteomes" id="UP000198859"/>
    </source>
</evidence>
<evidence type="ECO:0000313" key="1">
    <source>
        <dbReference type="EMBL" id="SDS40642.1"/>
    </source>
</evidence>
<evidence type="ECO:0008006" key="3">
    <source>
        <dbReference type="Google" id="ProtNLM"/>
    </source>
</evidence>
<dbReference type="Proteomes" id="UP000198859">
    <property type="component" value="Chromosome I"/>
</dbReference>
<dbReference type="EMBL" id="LT629757">
    <property type="protein sequence ID" value="SDS40642.1"/>
    <property type="molecule type" value="Genomic_DNA"/>
</dbReference>